<dbReference type="Gene3D" id="3.40.50.150">
    <property type="entry name" value="Vaccinia Virus protein VP39"/>
    <property type="match status" value="1"/>
</dbReference>
<protein>
    <recommendedName>
        <fullName evidence="1">Methyltransferase domain-containing protein</fullName>
    </recommendedName>
</protein>
<evidence type="ECO:0000259" key="1">
    <source>
        <dbReference type="Pfam" id="PF13649"/>
    </source>
</evidence>
<name>A0A0F9TNN5_9ZZZZ</name>
<dbReference type="EMBL" id="LAZR01001541">
    <property type="protein sequence ID" value="KKN43018.1"/>
    <property type="molecule type" value="Genomic_DNA"/>
</dbReference>
<dbReference type="CDD" id="cd02440">
    <property type="entry name" value="AdoMet_MTases"/>
    <property type="match status" value="1"/>
</dbReference>
<dbReference type="InterPro" id="IPR029063">
    <property type="entry name" value="SAM-dependent_MTases_sf"/>
</dbReference>
<dbReference type="AlphaFoldDB" id="A0A0F9TNN5"/>
<dbReference type="SUPFAM" id="SSF53335">
    <property type="entry name" value="S-adenosyl-L-methionine-dependent methyltransferases"/>
    <property type="match status" value="1"/>
</dbReference>
<organism evidence="2">
    <name type="scientific">marine sediment metagenome</name>
    <dbReference type="NCBI Taxonomy" id="412755"/>
    <lineage>
        <taxon>unclassified sequences</taxon>
        <taxon>metagenomes</taxon>
        <taxon>ecological metagenomes</taxon>
    </lineage>
</organism>
<comment type="caution">
    <text evidence="2">The sequence shown here is derived from an EMBL/GenBank/DDBJ whole genome shotgun (WGS) entry which is preliminary data.</text>
</comment>
<proteinExistence type="predicted"/>
<dbReference type="Pfam" id="PF13649">
    <property type="entry name" value="Methyltransf_25"/>
    <property type="match status" value="1"/>
</dbReference>
<dbReference type="InterPro" id="IPR041698">
    <property type="entry name" value="Methyltransf_25"/>
</dbReference>
<accession>A0A0F9TNN5</accession>
<evidence type="ECO:0000313" key="2">
    <source>
        <dbReference type="EMBL" id="KKN43018.1"/>
    </source>
</evidence>
<reference evidence="2" key="1">
    <citation type="journal article" date="2015" name="Nature">
        <title>Complex archaea that bridge the gap between prokaryotes and eukaryotes.</title>
        <authorList>
            <person name="Spang A."/>
            <person name="Saw J.H."/>
            <person name="Jorgensen S.L."/>
            <person name="Zaremba-Niedzwiedzka K."/>
            <person name="Martijn J."/>
            <person name="Lind A.E."/>
            <person name="van Eijk R."/>
            <person name="Schleper C."/>
            <person name="Guy L."/>
            <person name="Ettema T.J."/>
        </authorList>
    </citation>
    <scope>NUCLEOTIDE SEQUENCE</scope>
</reference>
<sequence>MNLQAEEIICTNYTEFQVLMGILTAGTTNDIKESHFYRHLIHKKIISRIFHWFSSKKIRTAIFNLLKKMGFTHEKSYKMIDISCGYDDLIIELAQKFRNSEIIGNDLCDKQLLSIPRKEKIHNITLTKRNILSDEFFENEAYDLIICKNTLHHLTRSDQLRLLRKLFRAGKHVIFVEIENPLKSSLSAYVWNFYYRKFLGDDGSNFLSRFDFFNLISRSNNENPTKKIFLSDLKTIKGNYMFALVRNKIRIPNQPNLGEND</sequence>
<gene>
    <name evidence="2" type="ORF">LCGC14_0707440</name>
</gene>
<feature type="domain" description="Methyltransferase" evidence="1">
    <location>
        <begin position="80"/>
        <end position="169"/>
    </location>
</feature>